<sequence length="105" mass="12137">MTKKLKKISIRLSDNHKIFTYPPRTRSAILREWIEAGIELSEIKNEINEIKATINAIYSLLTQEGTNSPPKIKLSELNNPAKTEEKDEKLENLKTMLNFFDDFEG</sequence>
<comment type="caution">
    <text evidence="1">The sequence shown here is derived from an EMBL/GenBank/DDBJ whole genome shotgun (WGS) entry which is preliminary data.</text>
</comment>
<accession>A0ABX2R7Y1</accession>
<evidence type="ECO:0000313" key="1">
    <source>
        <dbReference type="EMBL" id="NYE57165.1"/>
    </source>
</evidence>
<organism evidence="1 2">
    <name type="scientific">Carboxydothermus ferrireducens DSM 11255</name>
    <dbReference type="NCBI Taxonomy" id="1119529"/>
    <lineage>
        <taxon>Bacteria</taxon>
        <taxon>Bacillati</taxon>
        <taxon>Bacillota</taxon>
        <taxon>Clostridia</taxon>
        <taxon>Thermoanaerobacterales</taxon>
        <taxon>Thermoanaerobacteraceae</taxon>
        <taxon>Carboxydothermus</taxon>
    </lineage>
</organism>
<dbReference type="EMBL" id="JACCBS010000001">
    <property type="protein sequence ID" value="NYE57165.1"/>
    <property type="molecule type" value="Genomic_DNA"/>
</dbReference>
<name>A0ABX2R7Y1_9THEO</name>
<keyword evidence="2" id="KW-1185">Reference proteome</keyword>
<gene>
    <name evidence="1" type="ORF">HDG70_000871</name>
</gene>
<proteinExistence type="predicted"/>
<dbReference type="Proteomes" id="UP000604066">
    <property type="component" value="Unassembled WGS sequence"/>
</dbReference>
<reference evidence="1 2" key="1">
    <citation type="submission" date="2020-07" db="EMBL/GenBank/DDBJ databases">
        <title>Genomic Encyclopedia of Type Strains, Phase III (KMG-III): the genomes of soil and plant-associated and newly described type strains.</title>
        <authorList>
            <person name="Whitman W."/>
        </authorList>
    </citation>
    <scope>NUCLEOTIDE SEQUENCE [LARGE SCALE GENOMIC DNA]</scope>
    <source>
        <strain evidence="1 2">DSM 11255</strain>
    </source>
</reference>
<evidence type="ECO:0000313" key="2">
    <source>
        <dbReference type="Proteomes" id="UP000604066"/>
    </source>
</evidence>
<dbReference type="RefSeq" id="WP_028052447.1">
    <property type="nucleotide sequence ID" value="NZ_ATYG01000021.1"/>
</dbReference>
<protein>
    <submittedName>
        <fullName evidence="1">Uncharacterized protein</fullName>
    </submittedName>
</protein>